<evidence type="ECO:0000313" key="13">
    <source>
        <dbReference type="EMBL" id="CDW75696.1"/>
    </source>
</evidence>
<evidence type="ECO:0000256" key="6">
    <source>
        <dbReference type="ARBA" id="ARBA00022842"/>
    </source>
</evidence>
<dbReference type="CDD" id="cd01876">
    <property type="entry name" value="YihA_EngB"/>
    <property type="match status" value="1"/>
</dbReference>
<dbReference type="InterPro" id="IPR025252">
    <property type="entry name" value="DUF4200"/>
</dbReference>
<dbReference type="Gene3D" id="3.40.50.300">
    <property type="entry name" value="P-loop containing nucleotide triphosphate hydrolases"/>
    <property type="match status" value="1"/>
</dbReference>
<keyword evidence="14" id="KW-1185">Reference proteome</keyword>
<feature type="coiled-coil region" evidence="10">
    <location>
        <begin position="30"/>
        <end position="178"/>
    </location>
</feature>
<evidence type="ECO:0000256" key="8">
    <source>
        <dbReference type="ARBA" id="ARBA00023210"/>
    </source>
</evidence>
<proteinExistence type="inferred from homology"/>
<reference evidence="13 14" key="1">
    <citation type="submission" date="2014-06" db="EMBL/GenBank/DDBJ databases">
        <authorList>
            <person name="Swart Estienne"/>
        </authorList>
    </citation>
    <scope>NUCLEOTIDE SEQUENCE [LARGE SCALE GENOMIC DNA]</scope>
    <source>
        <strain evidence="13 14">130c</strain>
    </source>
</reference>
<feature type="domain" description="EngB-type G" evidence="12">
    <location>
        <begin position="443"/>
        <end position="626"/>
    </location>
</feature>
<dbReference type="InParanoid" id="A0A078A0G6"/>
<dbReference type="InterPro" id="IPR019987">
    <property type="entry name" value="GTP-bd_ribosome_bio_YsxC"/>
</dbReference>
<evidence type="ECO:0000256" key="3">
    <source>
        <dbReference type="ARBA" id="ARBA00022618"/>
    </source>
</evidence>
<dbReference type="GO" id="GO:0046872">
    <property type="term" value="F:metal ion binding"/>
    <property type="evidence" value="ECO:0007669"/>
    <property type="project" value="UniProtKB-KW"/>
</dbReference>
<dbReference type="GO" id="GO:0051301">
    <property type="term" value="P:cell division"/>
    <property type="evidence" value="ECO:0007669"/>
    <property type="project" value="UniProtKB-KW"/>
</dbReference>
<keyword evidence="10" id="KW-0175">Coiled coil</keyword>
<evidence type="ECO:0000256" key="7">
    <source>
        <dbReference type="ARBA" id="ARBA00023134"/>
    </source>
</evidence>
<keyword evidence="7" id="KW-0342">GTP-binding</keyword>
<dbReference type="GO" id="GO:0005525">
    <property type="term" value="F:GTP binding"/>
    <property type="evidence" value="ECO:0007669"/>
    <property type="project" value="UniProtKB-KW"/>
</dbReference>
<name>A0A078A0G6_STYLE</name>
<sequence length="647" mass="74784">MLFKRPLQAVRLLQKEREERETDDKFSTQKEDIIQQAQELERRKNEFKKEQQNMINYVRDQISVITQNANKRKNEEAKLEQEKAAIEQKKAQIVELEKKLEVKKTKLGEKREELERHRKFNKFLEDVVNESGDNKEFQDIDDLQNRFKNLKSENQKLMKRISEKNSALEQDFENEINKKNKNSKEIGQIINSINNIFTICRGQQHKRGKMKNIKLDDVNELTPNLVQVLIERLEMSSEVIEDLVEVFKIIDNNYDRDKAYTEALFNTTAANNKQNTNMGGNQAINQKSGTIPKKEHNDTTNKINKGGNNTNAAGDIGKAGHKSAASGGNKGQDEGLGKKQDINEVTVQSEEETKASLQKKVGQMKHIDQQYRKFELMMDFKEQAELELKQQFLQQGTNYFVSPRGNQEENGLKLVHTLDYKRINDFVKGVKENDYLFYDDYPDLKEVVIMGSANVGKSSLINALNNGHEIAYTAKTSGKTQELNFYLAQHKIMKKKRGIIVDTPGYGFVVAPIHLKEKWRKMVFKYLGFGVRINMIMLLVNGKFGLKSNDIKTLEDLKYFNKPVQVVLTKIDQIRDRTDIIKVVTDTTGQLQKYRKFVYPEVHLTSADHMFGIKEVRAKIGIAFEDVCKIQFNSNPVDITPSRIRKF</sequence>
<accession>A0A078A0G6</accession>
<dbReference type="Pfam" id="PF01926">
    <property type="entry name" value="MMR_HSR1"/>
    <property type="match status" value="1"/>
</dbReference>
<evidence type="ECO:0000256" key="9">
    <source>
        <dbReference type="ARBA" id="ARBA00023306"/>
    </source>
</evidence>
<evidence type="ECO:0000256" key="10">
    <source>
        <dbReference type="SAM" id="Coils"/>
    </source>
</evidence>
<keyword evidence="4" id="KW-0479">Metal-binding</keyword>
<feature type="compositionally biased region" description="Low complexity" evidence="11">
    <location>
        <begin position="300"/>
        <end position="315"/>
    </location>
</feature>
<evidence type="ECO:0000313" key="14">
    <source>
        <dbReference type="Proteomes" id="UP000039865"/>
    </source>
</evidence>
<keyword evidence="5" id="KW-0547">Nucleotide-binding</keyword>
<evidence type="ECO:0000256" key="5">
    <source>
        <dbReference type="ARBA" id="ARBA00022741"/>
    </source>
</evidence>
<dbReference type="InterPro" id="IPR027417">
    <property type="entry name" value="P-loop_NTPase"/>
</dbReference>
<keyword evidence="3" id="KW-0132">Cell division</keyword>
<keyword evidence="9" id="KW-0131">Cell cycle</keyword>
<keyword evidence="8" id="KW-0717">Septation</keyword>
<dbReference type="InterPro" id="IPR006073">
    <property type="entry name" value="GTP-bd"/>
</dbReference>
<dbReference type="InterPro" id="IPR030393">
    <property type="entry name" value="G_ENGB_dom"/>
</dbReference>
<protein>
    <submittedName>
        <fullName evidence="13">Gtp-binding protein</fullName>
    </submittedName>
</protein>
<feature type="compositionally biased region" description="Polar residues" evidence="11">
    <location>
        <begin position="278"/>
        <end position="289"/>
    </location>
</feature>
<dbReference type="PROSITE" id="PS51706">
    <property type="entry name" value="G_ENGB"/>
    <property type="match status" value="1"/>
</dbReference>
<evidence type="ECO:0000256" key="4">
    <source>
        <dbReference type="ARBA" id="ARBA00022723"/>
    </source>
</evidence>
<feature type="region of interest" description="Disordered" evidence="11">
    <location>
        <begin position="272"/>
        <end position="339"/>
    </location>
</feature>
<keyword evidence="6" id="KW-0460">Magnesium</keyword>
<dbReference type="OrthoDB" id="391988at2759"/>
<comment type="cofactor">
    <cofactor evidence="1">
        <name>Mg(2+)</name>
        <dbReference type="ChEBI" id="CHEBI:18420"/>
    </cofactor>
</comment>
<evidence type="ECO:0000256" key="1">
    <source>
        <dbReference type="ARBA" id="ARBA00001946"/>
    </source>
</evidence>
<evidence type="ECO:0000259" key="12">
    <source>
        <dbReference type="PROSITE" id="PS51706"/>
    </source>
</evidence>
<dbReference type="SUPFAM" id="SSF52540">
    <property type="entry name" value="P-loop containing nucleoside triphosphate hydrolases"/>
    <property type="match status" value="1"/>
</dbReference>
<dbReference type="AlphaFoldDB" id="A0A078A0G6"/>
<dbReference type="Proteomes" id="UP000039865">
    <property type="component" value="Unassembled WGS sequence"/>
</dbReference>
<gene>
    <name evidence="13" type="primary">Contig18086.g19225</name>
    <name evidence="13" type="ORF">STYLEM_4689</name>
</gene>
<evidence type="ECO:0000256" key="11">
    <source>
        <dbReference type="SAM" id="MobiDB-lite"/>
    </source>
</evidence>
<dbReference type="PANTHER" id="PTHR11649:SF13">
    <property type="entry name" value="ENGB-TYPE G DOMAIN-CONTAINING PROTEIN"/>
    <property type="match status" value="1"/>
</dbReference>
<organism evidence="13 14">
    <name type="scientific">Stylonychia lemnae</name>
    <name type="common">Ciliate</name>
    <dbReference type="NCBI Taxonomy" id="5949"/>
    <lineage>
        <taxon>Eukaryota</taxon>
        <taxon>Sar</taxon>
        <taxon>Alveolata</taxon>
        <taxon>Ciliophora</taxon>
        <taxon>Intramacronucleata</taxon>
        <taxon>Spirotrichea</taxon>
        <taxon>Stichotrichia</taxon>
        <taxon>Sporadotrichida</taxon>
        <taxon>Oxytrichidae</taxon>
        <taxon>Stylonychinae</taxon>
        <taxon>Stylonychia</taxon>
    </lineage>
</organism>
<dbReference type="Pfam" id="PF13863">
    <property type="entry name" value="DUF4200"/>
    <property type="match status" value="1"/>
</dbReference>
<dbReference type="EMBL" id="CCKQ01004543">
    <property type="protein sequence ID" value="CDW75696.1"/>
    <property type="molecule type" value="Genomic_DNA"/>
</dbReference>
<comment type="similarity">
    <text evidence="2">Belongs to the TRAFAC class TrmE-Era-EngA-EngB-Septin-like GTPase superfamily. EngB GTPase family.</text>
</comment>
<dbReference type="NCBIfam" id="TIGR03598">
    <property type="entry name" value="GTPase_YsxC"/>
    <property type="match status" value="1"/>
</dbReference>
<evidence type="ECO:0000256" key="2">
    <source>
        <dbReference type="ARBA" id="ARBA00009638"/>
    </source>
</evidence>
<dbReference type="PANTHER" id="PTHR11649">
    <property type="entry name" value="MSS1/TRME-RELATED GTP-BINDING PROTEIN"/>
    <property type="match status" value="1"/>
</dbReference>